<dbReference type="GO" id="GO:0050479">
    <property type="term" value="F:glyceryl-ether monooxygenase activity"/>
    <property type="evidence" value="ECO:0007669"/>
    <property type="project" value="TreeGrafter"/>
</dbReference>
<dbReference type="RefSeq" id="WP_093972063.1">
    <property type="nucleotide sequence ID" value="NZ_FXXQ01000001.1"/>
</dbReference>
<keyword evidence="4" id="KW-0560">Oxidoreductase</keyword>
<evidence type="ECO:0000256" key="1">
    <source>
        <dbReference type="ARBA" id="ARBA00004127"/>
    </source>
</evidence>
<evidence type="ECO:0000256" key="2">
    <source>
        <dbReference type="ARBA" id="ARBA00022692"/>
    </source>
</evidence>
<keyword evidence="10" id="KW-1185">Reference proteome</keyword>
<dbReference type="Proteomes" id="UP000201838">
    <property type="component" value="Unassembled WGS sequence"/>
</dbReference>
<dbReference type="AlphaFoldDB" id="A0A238IUT9"/>
<evidence type="ECO:0000256" key="6">
    <source>
        <dbReference type="ARBA" id="ARBA00023136"/>
    </source>
</evidence>
<feature type="domain" description="Fatty acid hydroxylase" evidence="8">
    <location>
        <begin position="135"/>
        <end position="282"/>
    </location>
</feature>
<evidence type="ECO:0000259" key="8">
    <source>
        <dbReference type="Pfam" id="PF04116"/>
    </source>
</evidence>
<proteinExistence type="predicted"/>
<evidence type="ECO:0000256" key="4">
    <source>
        <dbReference type="ARBA" id="ARBA00023002"/>
    </source>
</evidence>
<dbReference type="GO" id="GO:0016020">
    <property type="term" value="C:membrane"/>
    <property type="evidence" value="ECO:0007669"/>
    <property type="project" value="GOC"/>
</dbReference>
<feature type="transmembrane region" description="Helical" evidence="7">
    <location>
        <begin position="25"/>
        <end position="43"/>
    </location>
</feature>
<protein>
    <submittedName>
        <fullName evidence="9">Fatty acid hydroxylase superfamily protein</fullName>
    </submittedName>
</protein>
<gene>
    <name evidence="9" type="ORF">BOA8489_00143</name>
</gene>
<dbReference type="GO" id="GO:0012505">
    <property type="term" value="C:endomembrane system"/>
    <property type="evidence" value="ECO:0007669"/>
    <property type="project" value="UniProtKB-SubCell"/>
</dbReference>
<dbReference type="InterPro" id="IPR006694">
    <property type="entry name" value="Fatty_acid_hydroxylase"/>
</dbReference>
<feature type="transmembrane region" description="Helical" evidence="7">
    <location>
        <begin position="332"/>
        <end position="351"/>
    </location>
</feature>
<keyword evidence="6 7" id="KW-0472">Membrane</keyword>
<dbReference type="GO" id="GO:0005506">
    <property type="term" value="F:iron ion binding"/>
    <property type="evidence" value="ECO:0007669"/>
    <property type="project" value="InterPro"/>
</dbReference>
<reference evidence="9 10" key="1">
    <citation type="submission" date="2017-05" db="EMBL/GenBank/DDBJ databases">
        <authorList>
            <person name="Song R."/>
            <person name="Chenine A.L."/>
            <person name="Ruprecht R.M."/>
        </authorList>
    </citation>
    <scope>NUCLEOTIDE SEQUENCE [LARGE SCALE GENOMIC DNA]</scope>
    <source>
        <strain evidence="9 10">CECT 8489</strain>
    </source>
</reference>
<dbReference type="InterPro" id="IPR051689">
    <property type="entry name" value="Sterol_desaturase/TMEM195"/>
</dbReference>
<keyword evidence="2 7" id="KW-0812">Transmembrane</keyword>
<keyword evidence="5" id="KW-0443">Lipid metabolism</keyword>
<organism evidence="9 10">
    <name type="scientific">Boseongicola aestuarii</name>
    <dbReference type="NCBI Taxonomy" id="1470561"/>
    <lineage>
        <taxon>Bacteria</taxon>
        <taxon>Pseudomonadati</taxon>
        <taxon>Pseudomonadota</taxon>
        <taxon>Alphaproteobacteria</taxon>
        <taxon>Rhodobacterales</taxon>
        <taxon>Paracoccaceae</taxon>
        <taxon>Boseongicola</taxon>
    </lineage>
</organism>
<evidence type="ECO:0000313" key="10">
    <source>
        <dbReference type="Proteomes" id="UP000201838"/>
    </source>
</evidence>
<evidence type="ECO:0000256" key="5">
    <source>
        <dbReference type="ARBA" id="ARBA00023098"/>
    </source>
</evidence>
<evidence type="ECO:0000313" key="9">
    <source>
        <dbReference type="EMBL" id="SMX22056.1"/>
    </source>
</evidence>
<dbReference type="PANTHER" id="PTHR21624:SF1">
    <property type="entry name" value="ALKYLGLYCEROL MONOOXYGENASE"/>
    <property type="match status" value="1"/>
</dbReference>
<dbReference type="EMBL" id="FXXQ01000001">
    <property type="protein sequence ID" value="SMX22056.1"/>
    <property type="molecule type" value="Genomic_DNA"/>
</dbReference>
<evidence type="ECO:0000256" key="3">
    <source>
        <dbReference type="ARBA" id="ARBA00022989"/>
    </source>
</evidence>
<keyword evidence="3 7" id="KW-1133">Transmembrane helix</keyword>
<dbReference type="PANTHER" id="PTHR21624">
    <property type="entry name" value="STEROL DESATURASE-RELATED PROTEIN"/>
    <property type="match status" value="1"/>
</dbReference>
<feature type="transmembrane region" description="Helical" evidence="7">
    <location>
        <begin position="78"/>
        <end position="106"/>
    </location>
</feature>
<evidence type="ECO:0000256" key="7">
    <source>
        <dbReference type="SAM" id="Phobius"/>
    </source>
</evidence>
<feature type="transmembrane region" description="Helical" evidence="7">
    <location>
        <begin position="183"/>
        <end position="206"/>
    </location>
</feature>
<name>A0A238IUT9_9RHOB</name>
<sequence length="352" mass="40453">MILDSIQNGFIEQFVAPFLPSKSLFYLYLGSALLISTLTYIWFSYREEANRPDGISKGLWGYIFDKDVWLHRSARQDYIFFVVNALIYHGILAHFLISGHVAFGAIDNGLVFFFGVRTQPFFEPSLATTIAYTTAVILAVDFAIYLTHYIQHKFPPLWHFHSVHHSAEVLNVITVFRQHPVDLFFTGTFIVVLSQLAFAGFTYMTMVKPTEILILNVNVVLFGFFLFGYNLRHSHIWLAYPAIVSHILISPAQHQTHHSVDPKHFDRNFGFIFAFWDWLFGTLYVPRGFEKLEFGICREEPNPYETLSEIYILPFKRAWVELNSSEVRIRSVVAIAASAIVGICLVLFAFAN</sequence>
<dbReference type="Pfam" id="PF04116">
    <property type="entry name" value="FA_hydroxylase"/>
    <property type="match status" value="1"/>
</dbReference>
<dbReference type="GO" id="GO:0008610">
    <property type="term" value="P:lipid biosynthetic process"/>
    <property type="evidence" value="ECO:0007669"/>
    <property type="project" value="InterPro"/>
</dbReference>
<dbReference type="GO" id="GO:0006643">
    <property type="term" value="P:membrane lipid metabolic process"/>
    <property type="evidence" value="ECO:0007669"/>
    <property type="project" value="TreeGrafter"/>
</dbReference>
<comment type="subcellular location">
    <subcellularLocation>
        <location evidence="1">Endomembrane system</location>
        <topology evidence="1">Multi-pass membrane protein</topology>
    </subcellularLocation>
</comment>
<feature type="transmembrane region" description="Helical" evidence="7">
    <location>
        <begin position="126"/>
        <end position="146"/>
    </location>
</feature>
<accession>A0A238IUT9</accession>
<feature type="transmembrane region" description="Helical" evidence="7">
    <location>
        <begin position="212"/>
        <end position="231"/>
    </location>
</feature>
<dbReference type="OrthoDB" id="9770329at2"/>